<evidence type="ECO:0000313" key="3">
    <source>
        <dbReference type="EMBL" id="MBW0465951.1"/>
    </source>
</evidence>
<dbReference type="AlphaFoldDB" id="A0A9Q3BJA9"/>
<accession>A0A9Q3BJA9</accession>
<protein>
    <submittedName>
        <fullName evidence="3">Uncharacterized protein</fullName>
    </submittedName>
</protein>
<sequence>MKSNTLFSLLPLALSFVHTAPLVEQLPFHDDLSKCITQLVLKPDDFVESLPHQTSDMKNFIKARPSIYKNTMFYADGLFRSYLADTDPNHSRLVMGSLHGFDRELWNPATSAAEKQRRLAIYHDSLYSRLHDLSLPRPDMFKERAQNSIAQLLAQLNVLRNVNILPLARPMGNAKELEEWTLRNEARYQHQIPQLQQQMKAALANLPPAYSLSDFKYLKNEEVILKLQEAKAVPHPYLLGPPTNLATPVDTHTSGVSNVAKNSLPPVTDGKPRQHQYVTEDQLKKAIAGAQQHISSENPPVSKQPFTGLHNSKPTISTPVAAAA</sequence>
<feature type="signal peptide" evidence="2">
    <location>
        <begin position="1"/>
        <end position="19"/>
    </location>
</feature>
<dbReference type="EMBL" id="AVOT02001171">
    <property type="protein sequence ID" value="MBW0465951.1"/>
    <property type="molecule type" value="Genomic_DNA"/>
</dbReference>
<evidence type="ECO:0000313" key="4">
    <source>
        <dbReference type="Proteomes" id="UP000765509"/>
    </source>
</evidence>
<keyword evidence="4" id="KW-1185">Reference proteome</keyword>
<evidence type="ECO:0000256" key="2">
    <source>
        <dbReference type="SAM" id="SignalP"/>
    </source>
</evidence>
<feature type="compositionally biased region" description="Polar residues" evidence="1">
    <location>
        <begin position="292"/>
        <end position="318"/>
    </location>
</feature>
<feature type="chain" id="PRO_5040201459" evidence="2">
    <location>
        <begin position="20"/>
        <end position="324"/>
    </location>
</feature>
<reference evidence="3" key="1">
    <citation type="submission" date="2021-03" db="EMBL/GenBank/DDBJ databases">
        <title>Draft genome sequence of rust myrtle Austropuccinia psidii MF-1, a brazilian biotype.</title>
        <authorList>
            <person name="Quecine M.C."/>
            <person name="Pachon D.M.R."/>
            <person name="Bonatelli M.L."/>
            <person name="Correr F.H."/>
            <person name="Franceschini L.M."/>
            <person name="Leite T.F."/>
            <person name="Margarido G.R.A."/>
            <person name="Almeida C.A."/>
            <person name="Ferrarezi J.A."/>
            <person name="Labate C.A."/>
        </authorList>
    </citation>
    <scope>NUCLEOTIDE SEQUENCE</scope>
    <source>
        <strain evidence="3">MF-1</strain>
    </source>
</reference>
<feature type="region of interest" description="Disordered" evidence="1">
    <location>
        <begin position="257"/>
        <end position="324"/>
    </location>
</feature>
<organism evidence="3 4">
    <name type="scientific">Austropuccinia psidii MF-1</name>
    <dbReference type="NCBI Taxonomy" id="1389203"/>
    <lineage>
        <taxon>Eukaryota</taxon>
        <taxon>Fungi</taxon>
        <taxon>Dikarya</taxon>
        <taxon>Basidiomycota</taxon>
        <taxon>Pucciniomycotina</taxon>
        <taxon>Pucciniomycetes</taxon>
        <taxon>Pucciniales</taxon>
        <taxon>Sphaerophragmiaceae</taxon>
        <taxon>Austropuccinia</taxon>
    </lineage>
</organism>
<comment type="caution">
    <text evidence="3">The sequence shown here is derived from an EMBL/GenBank/DDBJ whole genome shotgun (WGS) entry which is preliminary data.</text>
</comment>
<proteinExistence type="predicted"/>
<evidence type="ECO:0000256" key="1">
    <source>
        <dbReference type="SAM" id="MobiDB-lite"/>
    </source>
</evidence>
<dbReference type="Proteomes" id="UP000765509">
    <property type="component" value="Unassembled WGS sequence"/>
</dbReference>
<gene>
    <name evidence="3" type="ORF">O181_005666</name>
</gene>
<keyword evidence="2" id="KW-0732">Signal</keyword>
<name>A0A9Q3BJA9_9BASI</name>